<dbReference type="Pfam" id="PF11951">
    <property type="entry name" value="Fungal_trans_2"/>
    <property type="match status" value="1"/>
</dbReference>
<accession>A0A0B4EUS7</accession>
<dbReference type="AlphaFoldDB" id="A0A0B4EUS7"/>
<dbReference type="PANTHER" id="PTHR38111">
    <property type="entry name" value="ZN(2)-C6 FUNGAL-TYPE DOMAIN-CONTAINING PROTEIN-RELATED"/>
    <property type="match status" value="1"/>
</dbReference>
<sequence length="548" mass="60919">MAPCKHRAEITPSDEFGAVPELGRQPKAQQKMASKLSVCVETSISPKVTTASNDENHGWGPGPVQRLQYMSTAEEGVRHDQAGMHTMQSIESSFYLIGNNLIRGNAKSTRPQEQTWPGHLRIQAATPENSQADIALSDSLVRTARQQLYIGHLWAVMLPKDHHFFTEPRLSAPGWSGLVLMFYNTEPSLRYATLAMAMACLATENNDEQLRLKSLQTYNSAVQELSSALKQRQAYQRNGLIVASGLMASFELVFVPMDEPRVVAWKHHTGGQLAFFLSRGPKSFLSGAAHQLFVDSRINMAMLAIGTRTRSPFSSHEWKTIPWGIKSKSAKDRLVDIMLEIPTLLEQIAQLQSSSCPAAVGILQQKVLGRCAQLERVMRLWAAKMGTDILRFDYTFVGECVPVPQTETEFGLLHLSIVYWFIEMMLVSVKIFVSKLCAMETAEAMRQLQMAARKSARALPLLFASSGGLAQRISGLLALSIALRYFLIVEAPGGISDESCMLESLLDQDLNGSTIRTLLTRMYGGQDPLLVGTDYRGSHWPENVLRWF</sequence>
<dbReference type="PANTHER" id="PTHR38111:SF11">
    <property type="entry name" value="TRANSCRIPTION FACTOR DOMAIN-CONTAINING PROTEIN-RELATED"/>
    <property type="match status" value="1"/>
</dbReference>
<keyword evidence="1" id="KW-0539">Nucleus</keyword>
<dbReference type="InterPro" id="IPR053178">
    <property type="entry name" value="Osmoadaptation_assoc"/>
</dbReference>
<evidence type="ECO:0000256" key="2">
    <source>
        <dbReference type="SAM" id="MobiDB-lite"/>
    </source>
</evidence>
<dbReference type="VEuPathDB" id="FungiDB:MAN_10657"/>
<dbReference type="EMBL" id="AZNF01000028">
    <property type="protein sequence ID" value="KID59487.1"/>
    <property type="molecule type" value="Genomic_DNA"/>
</dbReference>
<evidence type="ECO:0000256" key="1">
    <source>
        <dbReference type="ARBA" id="ARBA00023242"/>
    </source>
</evidence>
<name>A0A0B4EUS7_METAF</name>
<evidence type="ECO:0000313" key="4">
    <source>
        <dbReference type="Proteomes" id="UP000031186"/>
    </source>
</evidence>
<comment type="caution">
    <text evidence="3">The sequence shown here is derived from an EMBL/GenBank/DDBJ whole genome shotgun (WGS) entry which is preliminary data.</text>
</comment>
<dbReference type="Proteomes" id="UP000031186">
    <property type="component" value="Unassembled WGS sequence"/>
</dbReference>
<feature type="non-terminal residue" evidence="3">
    <location>
        <position position="1"/>
    </location>
</feature>
<dbReference type="InterPro" id="IPR021858">
    <property type="entry name" value="Fun_TF"/>
</dbReference>
<organism evidence="3 4">
    <name type="scientific">Metarhizium anisopliae (strain ARSEF 549)</name>
    <dbReference type="NCBI Taxonomy" id="3151832"/>
    <lineage>
        <taxon>Eukaryota</taxon>
        <taxon>Fungi</taxon>
        <taxon>Dikarya</taxon>
        <taxon>Ascomycota</taxon>
        <taxon>Pezizomycotina</taxon>
        <taxon>Sordariomycetes</taxon>
        <taxon>Hypocreomycetidae</taxon>
        <taxon>Hypocreales</taxon>
        <taxon>Clavicipitaceae</taxon>
        <taxon>Metarhizium</taxon>
    </lineage>
</organism>
<evidence type="ECO:0000313" key="3">
    <source>
        <dbReference type="EMBL" id="KID59487.1"/>
    </source>
</evidence>
<feature type="region of interest" description="Disordered" evidence="2">
    <location>
        <begin position="1"/>
        <end position="20"/>
    </location>
</feature>
<reference evidence="3 4" key="1">
    <citation type="journal article" date="2014" name="Proc. Natl. Acad. Sci. U.S.A.">
        <title>Trajectory and genomic determinants of fungal-pathogen speciation and host adaptation.</title>
        <authorList>
            <person name="Hu X."/>
            <person name="Xiao G."/>
            <person name="Zheng P."/>
            <person name="Shang Y."/>
            <person name="Su Y."/>
            <person name="Zhang X."/>
            <person name="Liu X."/>
            <person name="Zhan S."/>
            <person name="St Leger R.J."/>
            <person name="Wang C."/>
        </authorList>
    </citation>
    <scope>NUCLEOTIDE SEQUENCE [LARGE SCALE GENOMIC DNA]</scope>
    <source>
        <strain evidence="3 4">ARSEF 549</strain>
    </source>
</reference>
<gene>
    <name evidence="3" type="ORF">MAN_10657</name>
</gene>
<keyword evidence="4" id="KW-1185">Reference proteome</keyword>
<dbReference type="OrthoDB" id="3525185at2759"/>
<protein>
    <submittedName>
        <fullName evidence="3">C6 zinc finger domain protein</fullName>
    </submittedName>
</protein>
<dbReference type="HOGENOM" id="CLU_021599_2_2_1"/>
<proteinExistence type="predicted"/>